<organism evidence="3 4">
    <name type="scientific">Polluticaenibacter yanchengensis</name>
    <dbReference type="NCBI Taxonomy" id="3014562"/>
    <lineage>
        <taxon>Bacteria</taxon>
        <taxon>Pseudomonadati</taxon>
        <taxon>Bacteroidota</taxon>
        <taxon>Chitinophagia</taxon>
        <taxon>Chitinophagales</taxon>
        <taxon>Chitinophagaceae</taxon>
        <taxon>Polluticaenibacter</taxon>
    </lineage>
</organism>
<keyword evidence="4" id="KW-1185">Reference proteome</keyword>
<reference evidence="3 4" key="1">
    <citation type="submission" date="2022-12" db="EMBL/GenBank/DDBJ databases">
        <title>Chitinophagaceae gen. sp. nov., a new member of the family Chitinophagaceae, isolated from soil in a chemical factory.</title>
        <authorList>
            <person name="Ke Z."/>
        </authorList>
    </citation>
    <scope>NUCLEOTIDE SEQUENCE [LARGE SCALE GENOMIC DNA]</scope>
    <source>
        <strain evidence="3 4">LY-5</strain>
    </source>
</reference>
<evidence type="ECO:0000256" key="1">
    <source>
        <dbReference type="ARBA" id="ARBA00038310"/>
    </source>
</evidence>
<comment type="similarity">
    <text evidence="1">Belongs to the metallo-dependent hydrolases superfamily.</text>
</comment>
<name>A0ABT4UEM9_9BACT</name>
<dbReference type="Pfam" id="PF04909">
    <property type="entry name" value="Amidohydro_2"/>
    <property type="match status" value="1"/>
</dbReference>
<proteinExistence type="inferred from homology"/>
<dbReference type="Gene3D" id="3.20.20.140">
    <property type="entry name" value="Metal-dependent hydrolases"/>
    <property type="match status" value="1"/>
</dbReference>
<dbReference type="Proteomes" id="UP001210231">
    <property type="component" value="Unassembled WGS sequence"/>
</dbReference>
<dbReference type="EMBL" id="JAQGEF010000001">
    <property type="protein sequence ID" value="MDA3613286.1"/>
    <property type="molecule type" value="Genomic_DNA"/>
</dbReference>
<feature type="domain" description="Amidohydrolase-related" evidence="2">
    <location>
        <begin position="5"/>
        <end position="284"/>
    </location>
</feature>
<evidence type="ECO:0000313" key="4">
    <source>
        <dbReference type="Proteomes" id="UP001210231"/>
    </source>
</evidence>
<dbReference type="PANTHER" id="PTHR43569:SF2">
    <property type="entry name" value="AMIDOHYDROLASE-RELATED DOMAIN-CONTAINING PROTEIN"/>
    <property type="match status" value="1"/>
</dbReference>
<protein>
    <submittedName>
        <fullName evidence="3">Amidohydrolase family protein</fullName>
    </submittedName>
</protein>
<dbReference type="RefSeq" id="WP_407029618.1">
    <property type="nucleotide sequence ID" value="NZ_JAQGEF010000001.1"/>
</dbReference>
<sequence>MKKIIDTHVHIWDFNAAEYSWLKNDTSILNKTYTIKDFLPVKEAAEIDYGILVQAANNFEDTDYMLQTTAVTPGISGVTGWLPLESPDATATAWENKYSQNPYFKAVRHLMHDEPANDWILQPEVVESLNYLANNSIPYEIVATKPAHMYSTLTLIEKLPHLKIVLDHLSQPPMQDARAFNEWQHIMKAAASHNNIYAKISGLGTASKKFDSWNETDITPCIENAISIFGTERCFLGGDWPVSLLAGSYETTWKKYQSVLNSLQLSEEALDNIYYNNAAAFYNL</sequence>
<evidence type="ECO:0000259" key="2">
    <source>
        <dbReference type="Pfam" id="PF04909"/>
    </source>
</evidence>
<gene>
    <name evidence="3" type="ORF">O3P16_00590</name>
</gene>
<accession>A0ABT4UEM9</accession>
<evidence type="ECO:0000313" key="3">
    <source>
        <dbReference type="EMBL" id="MDA3613286.1"/>
    </source>
</evidence>
<comment type="caution">
    <text evidence="3">The sequence shown here is derived from an EMBL/GenBank/DDBJ whole genome shotgun (WGS) entry which is preliminary data.</text>
</comment>
<dbReference type="InterPro" id="IPR052350">
    <property type="entry name" value="Metallo-dep_Lactonases"/>
</dbReference>
<dbReference type="InterPro" id="IPR006680">
    <property type="entry name" value="Amidohydro-rel"/>
</dbReference>
<dbReference type="InterPro" id="IPR032466">
    <property type="entry name" value="Metal_Hydrolase"/>
</dbReference>
<dbReference type="PANTHER" id="PTHR43569">
    <property type="entry name" value="AMIDOHYDROLASE"/>
    <property type="match status" value="1"/>
</dbReference>
<dbReference type="SUPFAM" id="SSF51556">
    <property type="entry name" value="Metallo-dependent hydrolases"/>
    <property type="match status" value="1"/>
</dbReference>